<dbReference type="GO" id="GO:0006364">
    <property type="term" value="P:rRNA processing"/>
    <property type="evidence" value="ECO:0007669"/>
    <property type="project" value="InterPro"/>
</dbReference>
<sequence length="343" mass="37675">MLSHLVTAAKGLFTREEPQDASAGPVPDVATTTSNMVSATTQGAVAPEAGKPKTNGVTKAGKRKPQSSTTTKTEDKQSKRRKRDSSEAADTSSDDDSADLKEHKKQKSSDAAPKTHFRFDSEEPAVPEAIQPKEISGAPQDDDEDEDSDDDAPEMVDNSAQLLRIKEQAKKKEKLKQQEEQLKREKRRKLDERRKMQAKSKPKEIALNDDLLSESTATLQGSITQDARRAALPALLPDEILNAEPVLRPLTPPAEDFAAPKKSTKLRFLEKTEKAPKDIQVGDVTIRVLDAQSTKQNSKPALPPKASKAGRNVKQNWLQRERSTAKVNGMRRTAGGVSGFKRR</sequence>
<feature type="compositionally biased region" description="Polar residues" evidence="1">
    <location>
        <begin position="30"/>
        <end position="43"/>
    </location>
</feature>
<name>A0A1V6PG64_PENDC</name>
<feature type="region of interest" description="Disordered" evidence="1">
    <location>
        <begin position="291"/>
        <end position="315"/>
    </location>
</feature>
<reference evidence="3" key="1">
    <citation type="journal article" date="2017" name="Nat. Microbiol.">
        <title>Global analysis of biosynthetic gene clusters reveals vast potential of secondary metabolite production in Penicillium species.</title>
        <authorList>
            <person name="Nielsen J.C."/>
            <person name="Grijseels S."/>
            <person name="Prigent S."/>
            <person name="Ji B."/>
            <person name="Dainat J."/>
            <person name="Nielsen K.F."/>
            <person name="Frisvad J.C."/>
            <person name="Workman M."/>
            <person name="Nielsen J."/>
        </authorList>
    </citation>
    <scope>NUCLEOTIDE SEQUENCE [LARGE SCALE GENOMIC DNA]</scope>
    <source>
        <strain evidence="3">IBT 11843</strain>
    </source>
</reference>
<feature type="compositionally biased region" description="Acidic residues" evidence="1">
    <location>
        <begin position="140"/>
        <end position="154"/>
    </location>
</feature>
<gene>
    <name evidence="2" type="ORF">PENDEC_c007G04431</name>
</gene>
<accession>A0A1V6PG64</accession>
<evidence type="ECO:0000256" key="1">
    <source>
        <dbReference type="SAM" id="MobiDB-lite"/>
    </source>
</evidence>
<dbReference type="Proteomes" id="UP000191522">
    <property type="component" value="Unassembled WGS sequence"/>
</dbReference>
<evidence type="ECO:0000313" key="2">
    <source>
        <dbReference type="EMBL" id="OQD75486.1"/>
    </source>
</evidence>
<dbReference type="OrthoDB" id="5423707at2759"/>
<keyword evidence="3" id="KW-1185">Reference proteome</keyword>
<comment type="caution">
    <text evidence="2">The sequence shown here is derived from an EMBL/GenBank/DDBJ whole genome shotgun (WGS) entry which is preliminary data.</text>
</comment>
<dbReference type="AlphaFoldDB" id="A0A1V6PG64"/>
<dbReference type="EMBL" id="MDYL01000007">
    <property type="protein sequence ID" value="OQD75486.1"/>
    <property type="molecule type" value="Genomic_DNA"/>
</dbReference>
<dbReference type="OMA" id="FTRQPEE"/>
<organism evidence="2 3">
    <name type="scientific">Penicillium decumbens</name>
    <dbReference type="NCBI Taxonomy" id="69771"/>
    <lineage>
        <taxon>Eukaryota</taxon>
        <taxon>Fungi</taxon>
        <taxon>Dikarya</taxon>
        <taxon>Ascomycota</taxon>
        <taxon>Pezizomycotina</taxon>
        <taxon>Eurotiomycetes</taxon>
        <taxon>Eurotiomycetidae</taxon>
        <taxon>Eurotiales</taxon>
        <taxon>Aspergillaceae</taxon>
        <taxon>Penicillium</taxon>
    </lineage>
</organism>
<dbReference type="InterPro" id="IPR013268">
    <property type="entry name" value="UTP16"/>
</dbReference>
<feature type="compositionally biased region" description="Basic and acidic residues" evidence="1">
    <location>
        <begin position="164"/>
        <end position="206"/>
    </location>
</feature>
<protein>
    <recommendedName>
        <fullName evidence="4">Immediate-early protein</fullName>
    </recommendedName>
</protein>
<evidence type="ECO:0008006" key="4">
    <source>
        <dbReference type="Google" id="ProtNLM"/>
    </source>
</evidence>
<dbReference type="Pfam" id="PF08297">
    <property type="entry name" value="U3_snoRNA_assoc"/>
    <property type="match status" value="1"/>
</dbReference>
<proteinExistence type="predicted"/>
<evidence type="ECO:0000313" key="3">
    <source>
        <dbReference type="Proteomes" id="UP000191522"/>
    </source>
</evidence>
<feature type="region of interest" description="Disordered" evidence="1">
    <location>
        <begin position="1"/>
        <end position="209"/>
    </location>
</feature>
<dbReference type="GO" id="GO:0030515">
    <property type="term" value="F:snoRNA binding"/>
    <property type="evidence" value="ECO:0007669"/>
    <property type="project" value="InterPro"/>
</dbReference>
<dbReference type="STRING" id="69771.A0A1V6PG64"/>